<evidence type="ECO:0008006" key="3">
    <source>
        <dbReference type="Google" id="ProtNLM"/>
    </source>
</evidence>
<reference evidence="1 2" key="1">
    <citation type="journal article" date="2019" name="Int. J. Syst. Evol. Microbiol.">
        <title>The Global Catalogue of Microorganisms (GCM) 10K type strain sequencing project: providing services to taxonomists for standard genome sequencing and annotation.</title>
        <authorList>
            <consortium name="The Broad Institute Genomics Platform"/>
            <consortium name="The Broad Institute Genome Sequencing Center for Infectious Disease"/>
            <person name="Wu L."/>
            <person name="Ma J."/>
        </authorList>
    </citation>
    <scope>NUCLEOTIDE SEQUENCE [LARGE SCALE GENOMIC DNA]</scope>
    <source>
        <strain evidence="1 2">JCM 4542</strain>
    </source>
</reference>
<keyword evidence="2" id="KW-1185">Reference proteome</keyword>
<comment type="caution">
    <text evidence="1">The sequence shown here is derived from an EMBL/GenBank/DDBJ whole genome shotgun (WGS) entry which is preliminary data.</text>
</comment>
<sequence length="308" mass="32976">MTDPAPLGQPLLDYAVITEPFPLYAATEGAPPTTLHIVVSNGGAESVYCREIVFSLPHGDLAQSLVDGDKDGEGSATGWTVEQLQEGADIALPKGDYEHFRATHQDENAAVDRSGITITLKNLHISKEPGTARIEIRETATTKLGDWPVSPGYTTCALTKFPAPEIPVQIVNDFRADKPEAASGGDVHLTWRGPTTLDYTISYGSGAKPADQQKDTIRDLEWKGTVTRDTTFYLTYVVNQATHCLTTTVTVPDPQLTGLTVTGAATVKGTLTVEGDADVTGTVEATEDITTRKHFLDPKGTPLRGELA</sequence>
<dbReference type="Proteomes" id="UP001500886">
    <property type="component" value="Unassembled WGS sequence"/>
</dbReference>
<proteinExistence type="predicted"/>
<protein>
    <recommendedName>
        <fullName evidence="3">DUF11 domain-containing protein</fullName>
    </recommendedName>
</protein>
<dbReference type="EMBL" id="BAAASL010000012">
    <property type="protein sequence ID" value="GAA2718804.1"/>
    <property type="molecule type" value="Genomic_DNA"/>
</dbReference>
<organism evidence="1 2">
    <name type="scientific">Streptomyces luteosporeus</name>
    <dbReference type="NCBI Taxonomy" id="173856"/>
    <lineage>
        <taxon>Bacteria</taxon>
        <taxon>Bacillati</taxon>
        <taxon>Actinomycetota</taxon>
        <taxon>Actinomycetes</taxon>
        <taxon>Kitasatosporales</taxon>
        <taxon>Streptomycetaceae</taxon>
        <taxon>Streptomyces</taxon>
    </lineage>
</organism>
<evidence type="ECO:0000313" key="1">
    <source>
        <dbReference type="EMBL" id="GAA2718804.1"/>
    </source>
</evidence>
<evidence type="ECO:0000313" key="2">
    <source>
        <dbReference type="Proteomes" id="UP001500886"/>
    </source>
</evidence>
<accession>A0ABN3TW02</accession>
<gene>
    <name evidence="1" type="ORF">GCM10010315_35040</name>
</gene>
<name>A0ABN3TW02_9ACTN</name>
<dbReference type="RefSeq" id="WP_344436286.1">
    <property type="nucleotide sequence ID" value="NZ_BAAASL010000012.1"/>
</dbReference>